<dbReference type="RefSeq" id="WP_208256432.1">
    <property type="nucleotide sequence ID" value="NZ_JAGEOJ010000006.1"/>
</dbReference>
<keyword evidence="1" id="KW-0472">Membrane</keyword>
<dbReference type="EMBL" id="JAGEOJ010000006">
    <property type="protein sequence ID" value="MBO2448771.1"/>
    <property type="molecule type" value="Genomic_DNA"/>
</dbReference>
<evidence type="ECO:0000256" key="1">
    <source>
        <dbReference type="SAM" id="Phobius"/>
    </source>
</evidence>
<reference evidence="2" key="1">
    <citation type="submission" date="2021-03" db="EMBL/GenBank/DDBJ databases">
        <authorList>
            <person name="Kanchanasin P."/>
            <person name="Saeng-In P."/>
            <person name="Phongsopitanun W."/>
            <person name="Yuki M."/>
            <person name="Kudo T."/>
            <person name="Ohkuma M."/>
            <person name="Tanasupawat S."/>
        </authorList>
    </citation>
    <scope>NUCLEOTIDE SEQUENCE</scope>
    <source>
        <strain evidence="2">GKU 128</strain>
    </source>
</reference>
<comment type="caution">
    <text evidence="2">The sequence shown here is derived from an EMBL/GenBank/DDBJ whole genome shotgun (WGS) entry which is preliminary data.</text>
</comment>
<feature type="transmembrane region" description="Helical" evidence="1">
    <location>
        <begin position="6"/>
        <end position="27"/>
    </location>
</feature>
<keyword evidence="1" id="KW-0812">Transmembrane</keyword>
<protein>
    <submittedName>
        <fullName evidence="2">Uncharacterized protein</fullName>
    </submittedName>
</protein>
<evidence type="ECO:0000313" key="2">
    <source>
        <dbReference type="EMBL" id="MBO2448771.1"/>
    </source>
</evidence>
<feature type="transmembrane region" description="Helical" evidence="1">
    <location>
        <begin position="197"/>
        <end position="215"/>
    </location>
</feature>
<dbReference type="Proteomes" id="UP000669179">
    <property type="component" value="Unassembled WGS sequence"/>
</dbReference>
<evidence type="ECO:0000313" key="3">
    <source>
        <dbReference type="Proteomes" id="UP000669179"/>
    </source>
</evidence>
<proteinExistence type="predicted"/>
<gene>
    <name evidence="2" type="ORF">J4573_16835</name>
</gene>
<sequence length="331" mass="36800">MLWHWIFAVIGVAVVVTTWLSVLRTVFTPRFRSSLVARKGLALTSLVFLTVARGFSGPRRERLLDLCAPVTLFLMAAFWLASAEAGFVILDRATGSSAPVEGLAWGSVALMLTAFTCHLVRFTDAYSRRERMVAMLDGEVAKPSDAEEVLAANLRTGSRGQLNDSFAEWAGWISDIRCTHIGYPALIYMRKTSKLSWIRAAVIALDAAALTLALAPDWAPPQTRAFLNTGIRCMRELCRELGVVPLRAVASLQGREEIGFDETVRLAQDAGLPTQAGDREAWEAFQQFRAQYAPHATWLAERLLYENHYPAFLDDEVENTVTEGPPTWRLR</sequence>
<name>A0A939PHR6_9ACTN</name>
<feature type="transmembrane region" description="Helical" evidence="1">
    <location>
        <begin position="102"/>
        <end position="122"/>
    </location>
</feature>
<organism evidence="2 3">
    <name type="scientific">Actinomadura barringtoniae</name>
    <dbReference type="NCBI Taxonomy" id="1427535"/>
    <lineage>
        <taxon>Bacteria</taxon>
        <taxon>Bacillati</taxon>
        <taxon>Actinomycetota</taxon>
        <taxon>Actinomycetes</taxon>
        <taxon>Streptosporangiales</taxon>
        <taxon>Thermomonosporaceae</taxon>
        <taxon>Actinomadura</taxon>
    </lineage>
</organism>
<keyword evidence="1" id="KW-1133">Transmembrane helix</keyword>
<dbReference type="AlphaFoldDB" id="A0A939PHR6"/>
<accession>A0A939PHR6</accession>
<feature type="transmembrane region" description="Helical" evidence="1">
    <location>
        <begin position="63"/>
        <end position="82"/>
    </location>
</feature>
<keyword evidence="3" id="KW-1185">Reference proteome</keyword>